<organism evidence="2">
    <name type="scientific">Camponotus floridanus</name>
    <name type="common">Florida carpenter ant</name>
    <dbReference type="NCBI Taxonomy" id="104421"/>
    <lineage>
        <taxon>Eukaryota</taxon>
        <taxon>Metazoa</taxon>
        <taxon>Ecdysozoa</taxon>
        <taxon>Arthropoda</taxon>
        <taxon>Hexapoda</taxon>
        <taxon>Insecta</taxon>
        <taxon>Pterygota</taxon>
        <taxon>Neoptera</taxon>
        <taxon>Endopterygota</taxon>
        <taxon>Hymenoptera</taxon>
        <taxon>Apocrita</taxon>
        <taxon>Aculeata</taxon>
        <taxon>Formicoidea</taxon>
        <taxon>Formicidae</taxon>
        <taxon>Formicinae</taxon>
        <taxon>Camponotus</taxon>
    </lineage>
</organism>
<gene>
    <name evidence="1" type="ORF">EAG_09334</name>
</gene>
<sequence>MERSRVALFAPLMMIIGCERISGVPNKVSRVRVDDIVCIKIGMGRPEASEWSGLWNSRAPEKMVESHQQTVALPLLNHNNHNKHDNNASKDDEDEFAGLLGSKVSPENTSAMLIPDRIYKENRMNWNVNYQQPENLKHGNANWSLPAWNEPSSRMWNQSNQSSQMKNSRKVSAKQHYLSVARYVAGQSTNLPSRNGDSDINRSKLLLNGFIGQTTSNKYEDFAESYWESRNSIENQTRQHYLARNRYIAEQNLRLPYPSVYGTQNIKTTNKPTFQPNLFGNVFNAKASGGPYGRTDWAAKYLK</sequence>
<dbReference type="InParanoid" id="E2ABL2"/>
<protein>
    <submittedName>
        <fullName evidence="1">Uncharacterized protein</fullName>
    </submittedName>
</protein>
<name>E2ABL2_CAMFO</name>
<keyword evidence="2" id="KW-1185">Reference proteome</keyword>
<proteinExistence type="predicted"/>
<accession>E2ABL2</accession>
<dbReference type="OrthoDB" id="2158884at2759"/>
<dbReference type="STRING" id="104421.E2ABL2"/>
<evidence type="ECO:0000313" key="2">
    <source>
        <dbReference type="Proteomes" id="UP000000311"/>
    </source>
</evidence>
<dbReference type="PROSITE" id="PS51257">
    <property type="entry name" value="PROKAR_LIPOPROTEIN"/>
    <property type="match status" value="1"/>
</dbReference>
<dbReference type="EMBL" id="GL438297">
    <property type="protein sequence ID" value="EFN69183.1"/>
    <property type="molecule type" value="Genomic_DNA"/>
</dbReference>
<evidence type="ECO:0000313" key="1">
    <source>
        <dbReference type="EMBL" id="EFN69183.1"/>
    </source>
</evidence>
<dbReference type="Proteomes" id="UP000000311">
    <property type="component" value="Unassembled WGS sequence"/>
</dbReference>
<reference evidence="1 2" key="1">
    <citation type="journal article" date="2010" name="Science">
        <title>Genomic comparison of the ants Camponotus floridanus and Harpegnathos saltator.</title>
        <authorList>
            <person name="Bonasio R."/>
            <person name="Zhang G."/>
            <person name="Ye C."/>
            <person name="Mutti N.S."/>
            <person name="Fang X."/>
            <person name="Qin N."/>
            <person name="Donahue G."/>
            <person name="Yang P."/>
            <person name="Li Q."/>
            <person name="Li C."/>
            <person name="Zhang P."/>
            <person name="Huang Z."/>
            <person name="Berger S.L."/>
            <person name="Reinberg D."/>
            <person name="Wang J."/>
            <person name="Liebig J."/>
        </authorList>
    </citation>
    <scope>NUCLEOTIDE SEQUENCE [LARGE SCALE GENOMIC DNA]</scope>
    <source>
        <strain evidence="2">C129</strain>
    </source>
</reference>
<dbReference type="AlphaFoldDB" id="E2ABL2"/>